<accession>J3ML96</accession>
<keyword evidence="2" id="KW-1185">Reference proteome</keyword>
<dbReference type="AlphaFoldDB" id="J3ML96"/>
<reference evidence="1" key="1">
    <citation type="journal article" date="2013" name="Nat. Commun.">
        <title>Whole-genome sequencing of Oryza brachyantha reveals mechanisms underlying Oryza genome evolution.</title>
        <authorList>
            <person name="Chen J."/>
            <person name="Huang Q."/>
            <person name="Gao D."/>
            <person name="Wang J."/>
            <person name="Lang Y."/>
            <person name="Liu T."/>
            <person name="Li B."/>
            <person name="Bai Z."/>
            <person name="Luis Goicoechea J."/>
            <person name="Liang C."/>
            <person name="Chen C."/>
            <person name="Zhang W."/>
            <person name="Sun S."/>
            <person name="Liao Y."/>
            <person name="Zhang X."/>
            <person name="Yang L."/>
            <person name="Song C."/>
            <person name="Wang M."/>
            <person name="Shi J."/>
            <person name="Liu G."/>
            <person name="Liu J."/>
            <person name="Zhou H."/>
            <person name="Zhou W."/>
            <person name="Yu Q."/>
            <person name="An N."/>
            <person name="Chen Y."/>
            <person name="Cai Q."/>
            <person name="Wang B."/>
            <person name="Liu B."/>
            <person name="Min J."/>
            <person name="Huang Y."/>
            <person name="Wu H."/>
            <person name="Li Z."/>
            <person name="Zhang Y."/>
            <person name="Yin Y."/>
            <person name="Song W."/>
            <person name="Jiang J."/>
            <person name="Jackson S.A."/>
            <person name="Wing R.A."/>
            <person name="Wang J."/>
            <person name="Chen M."/>
        </authorList>
    </citation>
    <scope>NUCLEOTIDE SEQUENCE [LARGE SCALE GENOMIC DNA]</scope>
    <source>
        <strain evidence="1">cv. IRGC 101232</strain>
    </source>
</reference>
<dbReference type="EnsemblPlants" id="OB07G21780.1">
    <property type="protein sequence ID" value="OB07G21780.1"/>
    <property type="gene ID" value="OB07G21780"/>
</dbReference>
<protein>
    <submittedName>
        <fullName evidence="1">Uncharacterized protein</fullName>
    </submittedName>
</protein>
<dbReference type="Proteomes" id="UP000006038">
    <property type="component" value="Chromosome 7"/>
</dbReference>
<evidence type="ECO:0000313" key="2">
    <source>
        <dbReference type="Proteomes" id="UP000006038"/>
    </source>
</evidence>
<dbReference type="Gramene" id="OB07G21780.1">
    <property type="protein sequence ID" value="OB07G21780.1"/>
    <property type="gene ID" value="OB07G21780"/>
</dbReference>
<sequence>MAIVWEDLMVDVVSSTPPPQQRTMNSTIHPMFFLTMAVCKYIKGEQTPCVSSLLKTTQQTSVRPFIPSS</sequence>
<dbReference type="HOGENOM" id="CLU_2779926_0_0_1"/>
<reference evidence="1" key="2">
    <citation type="submission" date="2013-04" db="UniProtKB">
        <authorList>
            <consortium name="EnsemblPlants"/>
        </authorList>
    </citation>
    <scope>IDENTIFICATION</scope>
</reference>
<proteinExistence type="predicted"/>
<organism evidence="1">
    <name type="scientific">Oryza brachyantha</name>
    <name type="common">malo sina</name>
    <dbReference type="NCBI Taxonomy" id="4533"/>
    <lineage>
        <taxon>Eukaryota</taxon>
        <taxon>Viridiplantae</taxon>
        <taxon>Streptophyta</taxon>
        <taxon>Embryophyta</taxon>
        <taxon>Tracheophyta</taxon>
        <taxon>Spermatophyta</taxon>
        <taxon>Magnoliopsida</taxon>
        <taxon>Liliopsida</taxon>
        <taxon>Poales</taxon>
        <taxon>Poaceae</taxon>
        <taxon>BOP clade</taxon>
        <taxon>Oryzoideae</taxon>
        <taxon>Oryzeae</taxon>
        <taxon>Oryzinae</taxon>
        <taxon>Oryza</taxon>
    </lineage>
</organism>
<name>J3ML96_ORYBR</name>
<evidence type="ECO:0000313" key="1">
    <source>
        <dbReference type="EnsemblPlants" id="OB07G21780.1"/>
    </source>
</evidence>